<keyword evidence="1" id="KW-0677">Repeat</keyword>
<keyword evidence="6" id="KW-1185">Reference proteome</keyword>
<reference evidence="5 6" key="1">
    <citation type="submission" date="2020-08" db="EMBL/GenBank/DDBJ databases">
        <title>Genomic Encyclopedia of Type Strains, Phase IV (KMG-IV): sequencing the most valuable type-strain genomes for metagenomic binning, comparative biology and taxonomic classification.</title>
        <authorList>
            <person name="Goeker M."/>
        </authorList>
    </citation>
    <scope>NUCLEOTIDE SEQUENCE [LARGE SCALE GENOMIC DNA]</scope>
    <source>
        <strain evidence="5 6">YIM 65646</strain>
    </source>
</reference>
<feature type="domain" description="EF-hand" evidence="4">
    <location>
        <begin position="128"/>
        <end position="163"/>
    </location>
</feature>
<dbReference type="InterPro" id="IPR050145">
    <property type="entry name" value="Centrin_CML-like"/>
</dbReference>
<dbReference type="AlphaFoldDB" id="A0A841FS36"/>
<dbReference type="Pfam" id="PF13499">
    <property type="entry name" value="EF-hand_7"/>
    <property type="match status" value="1"/>
</dbReference>
<evidence type="ECO:0000313" key="5">
    <source>
        <dbReference type="EMBL" id="MBB6038614.1"/>
    </source>
</evidence>
<dbReference type="RefSeq" id="WP_184791399.1">
    <property type="nucleotide sequence ID" value="NZ_BONT01000069.1"/>
</dbReference>
<evidence type="ECO:0000256" key="3">
    <source>
        <dbReference type="SAM" id="MobiDB-lite"/>
    </source>
</evidence>
<comment type="caution">
    <text evidence="5">The sequence shown here is derived from an EMBL/GenBank/DDBJ whole genome shotgun (WGS) entry which is preliminary data.</text>
</comment>
<feature type="domain" description="EF-hand" evidence="4">
    <location>
        <begin position="5"/>
        <end position="40"/>
    </location>
</feature>
<dbReference type="PANTHER" id="PTHR23050">
    <property type="entry name" value="CALCIUM BINDING PROTEIN"/>
    <property type="match status" value="1"/>
</dbReference>
<dbReference type="GO" id="GO:0005509">
    <property type="term" value="F:calcium ion binding"/>
    <property type="evidence" value="ECO:0007669"/>
    <property type="project" value="InterPro"/>
</dbReference>
<name>A0A841FS36_9ACTN</name>
<gene>
    <name evidence="5" type="ORF">HNR73_006500</name>
</gene>
<evidence type="ECO:0000313" key="6">
    <source>
        <dbReference type="Proteomes" id="UP000548476"/>
    </source>
</evidence>
<dbReference type="EMBL" id="JACHGT010000017">
    <property type="protein sequence ID" value="MBB6038614.1"/>
    <property type="molecule type" value="Genomic_DNA"/>
</dbReference>
<dbReference type="CDD" id="cd00051">
    <property type="entry name" value="EFh"/>
    <property type="match status" value="1"/>
</dbReference>
<dbReference type="PROSITE" id="PS50222">
    <property type="entry name" value="EF_HAND_2"/>
    <property type="match status" value="2"/>
</dbReference>
<evidence type="ECO:0000256" key="1">
    <source>
        <dbReference type="ARBA" id="ARBA00022737"/>
    </source>
</evidence>
<dbReference type="InterPro" id="IPR018247">
    <property type="entry name" value="EF_Hand_1_Ca_BS"/>
</dbReference>
<dbReference type="Pfam" id="PF13202">
    <property type="entry name" value="EF-hand_5"/>
    <property type="match status" value="1"/>
</dbReference>
<dbReference type="Gene3D" id="1.10.238.10">
    <property type="entry name" value="EF-hand"/>
    <property type="match status" value="1"/>
</dbReference>
<dbReference type="InterPro" id="IPR011992">
    <property type="entry name" value="EF-hand-dom_pair"/>
</dbReference>
<proteinExistence type="predicted"/>
<evidence type="ECO:0000259" key="4">
    <source>
        <dbReference type="PROSITE" id="PS50222"/>
    </source>
</evidence>
<dbReference type="PROSITE" id="PS00018">
    <property type="entry name" value="EF_HAND_1"/>
    <property type="match status" value="1"/>
</dbReference>
<protein>
    <submittedName>
        <fullName evidence="5">Ca2+-binding EF-hand superfamily protein</fullName>
    </submittedName>
</protein>
<dbReference type="SUPFAM" id="SSF47473">
    <property type="entry name" value="EF-hand"/>
    <property type="match status" value="1"/>
</dbReference>
<dbReference type="Proteomes" id="UP000548476">
    <property type="component" value="Unassembled WGS sequence"/>
</dbReference>
<sequence>MSTAVLERKYQKLFTNYDSDGDGFITRAELEASSTNLSRNLGEEDSPKARRHAEATGRYWDAIARQVGTTDRIRAEEWVDAAHQIATTPEFKQVINELIDATHELCDTDGDGHISLREFQQAHRASGASEADAARAFERMDTDGDGRVSREETARAAREYFTSSDPKAAGNSFF</sequence>
<keyword evidence="2" id="KW-0106">Calcium</keyword>
<organism evidence="5 6">
    <name type="scientific">Phytomonospora endophytica</name>
    <dbReference type="NCBI Taxonomy" id="714109"/>
    <lineage>
        <taxon>Bacteria</taxon>
        <taxon>Bacillati</taxon>
        <taxon>Actinomycetota</taxon>
        <taxon>Actinomycetes</taxon>
        <taxon>Micromonosporales</taxon>
        <taxon>Micromonosporaceae</taxon>
        <taxon>Phytomonospora</taxon>
    </lineage>
</organism>
<dbReference type="SMART" id="SM00054">
    <property type="entry name" value="EFh"/>
    <property type="match status" value="3"/>
</dbReference>
<dbReference type="InterPro" id="IPR002048">
    <property type="entry name" value="EF_hand_dom"/>
</dbReference>
<feature type="compositionally biased region" description="Basic and acidic residues" evidence="3">
    <location>
        <begin position="139"/>
        <end position="158"/>
    </location>
</feature>
<evidence type="ECO:0000256" key="2">
    <source>
        <dbReference type="ARBA" id="ARBA00022837"/>
    </source>
</evidence>
<feature type="region of interest" description="Disordered" evidence="3">
    <location>
        <begin position="139"/>
        <end position="174"/>
    </location>
</feature>
<accession>A0A841FS36</accession>